<sequence>MSKKNNIRIRTSPRGLFLYTNVVVAFNPEFLTKNDRVFKVQCFYMEMERRIQKEIQISMPPPTMHSKQLNMPVCKYEVLDGSPTGPPVYFATVGQMVYHKWTCDTEHENTFCMLVHSCFVDDGNGQRVQLLNEKGCALDKYLLTNLEYPTDLMAGREAHVYKYADRDNMYFDCQISITVKEPGLDYCDVPSCPDPPRRRRSSNIAAENTTMTAQIDYEDTEIVSDYIIPNDDIISLNWIQRNFDMRISELCMTAMGTTVLVFLNAFLFIVSLVFIMHLQTPMASTSSLDAFETCKKCLAGSAAAAISKTTTAPFDRVKLVLQLQRKGEFAVAEYNGIRDCFTKIRLEQGPMALWRGNGAGVARCLPNHTLNFAFRDIYRNKLLKNVDRQKSFSKFLAGTFVSGGLGGATTLFILYPFDFARTRLALDTKKDGSKKYTGMVDCLQKIRAREGVTSWFKGLSAAMQFVIASRAIFFGIFDSIRTSVEDPKSLNFAACWAIAQVSITTSGMMCYPLDTVRRSMMMQAGKKVKQYASTKDCWKTLYKKDGFNGFYRGALTNSLRSTGGALIITFYYEFSKYM</sequence>
<keyword evidence="7 8" id="KW-0472">Membrane</keyword>
<dbReference type="InterPro" id="IPR057475">
    <property type="entry name" value="CUT_C"/>
</dbReference>
<feature type="repeat" description="Solcar" evidence="8">
    <location>
        <begin position="291"/>
        <end position="381"/>
    </location>
</feature>
<dbReference type="PRINTS" id="PR00927">
    <property type="entry name" value="ADPTRNSLCASE"/>
</dbReference>
<feature type="transmembrane region" description="Helical" evidence="10">
    <location>
        <begin position="489"/>
        <end position="513"/>
    </location>
</feature>
<keyword evidence="3 9" id="KW-0813">Transport</keyword>
<dbReference type="PRINTS" id="PR00926">
    <property type="entry name" value="MITOCARRIER"/>
</dbReference>
<dbReference type="PANTHER" id="PTHR45635">
    <property type="entry name" value="ADP,ATP CARRIER PROTEIN 1-RELATED-RELATED"/>
    <property type="match status" value="1"/>
</dbReference>
<dbReference type="PANTHER" id="PTHR45635:SF16">
    <property type="entry name" value="ADP_ATP TRANSLOCASE"/>
    <property type="match status" value="1"/>
</dbReference>
<dbReference type="Pfam" id="PF25301">
    <property type="entry name" value="CUT_C"/>
    <property type="match status" value="1"/>
</dbReference>
<name>A0AAE9F8S8_CAEBR</name>
<dbReference type="Proteomes" id="UP000829354">
    <property type="component" value="Chromosome X"/>
</dbReference>
<evidence type="ECO:0000256" key="2">
    <source>
        <dbReference type="ARBA" id="ARBA00006375"/>
    </source>
</evidence>
<evidence type="ECO:0000313" key="12">
    <source>
        <dbReference type="EMBL" id="UMM40630.1"/>
    </source>
</evidence>
<dbReference type="SMART" id="SM00241">
    <property type="entry name" value="ZP"/>
    <property type="match status" value="1"/>
</dbReference>
<dbReference type="EMBL" id="CP092625">
    <property type="protein sequence ID" value="UMM40630.1"/>
    <property type="molecule type" value="Genomic_DNA"/>
</dbReference>
<evidence type="ECO:0000256" key="6">
    <source>
        <dbReference type="ARBA" id="ARBA00022989"/>
    </source>
</evidence>
<feature type="transmembrane region" description="Helical" evidence="10">
    <location>
        <begin position="395"/>
        <end position="415"/>
    </location>
</feature>
<dbReference type="Pfam" id="PF00153">
    <property type="entry name" value="Mito_carr"/>
    <property type="match status" value="3"/>
</dbReference>
<keyword evidence="5" id="KW-0677">Repeat</keyword>
<dbReference type="InterPro" id="IPR002067">
    <property type="entry name" value="MCP"/>
</dbReference>
<evidence type="ECO:0000313" key="13">
    <source>
        <dbReference type="Proteomes" id="UP000829354"/>
    </source>
</evidence>
<dbReference type="Gene3D" id="1.50.40.10">
    <property type="entry name" value="Mitochondrial carrier domain"/>
    <property type="match status" value="1"/>
</dbReference>
<dbReference type="PROSITE" id="PS50920">
    <property type="entry name" value="SOLCAR"/>
    <property type="match status" value="3"/>
</dbReference>
<reference evidence="12 13" key="1">
    <citation type="submission" date="2022-04" db="EMBL/GenBank/DDBJ databases">
        <title>Chromosome-level reference genomes for two strains of Caenorhabditis briggsae: an improved platform for comparative genomics.</title>
        <authorList>
            <person name="Stevens L."/>
            <person name="Andersen E."/>
        </authorList>
    </citation>
    <scope>NUCLEOTIDE SEQUENCE [LARGE SCALE GENOMIC DNA]</scope>
    <source>
        <strain evidence="12">VX34</strain>
        <tissue evidence="12">Whole-organism</tissue>
    </source>
</reference>
<evidence type="ECO:0000256" key="10">
    <source>
        <dbReference type="SAM" id="Phobius"/>
    </source>
</evidence>
<gene>
    <name evidence="12" type="ORF">L5515_017184</name>
</gene>
<keyword evidence="13" id="KW-1185">Reference proteome</keyword>
<dbReference type="InterPro" id="IPR018108">
    <property type="entry name" value="MCP_transmembrane"/>
</dbReference>
<feature type="transmembrane region" description="Helical" evidence="10">
    <location>
        <begin position="455"/>
        <end position="477"/>
    </location>
</feature>
<dbReference type="PROSITE" id="PS51034">
    <property type="entry name" value="ZP_2"/>
    <property type="match status" value="1"/>
</dbReference>
<dbReference type="InterPro" id="IPR002113">
    <property type="entry name" value="ADT_euk_type"/>
</dbReference>
<feature type="domain" description="ZP" evidence="11">
    <location>
        <begin position="1"/>
        <end position="194"/>
    </location>
</feature>
<dbReference type="GO" id="GO:0005471">
    <property type="term" value="F:ATP:ADP antiporter activity"/>
    <property type="evidence" value="ECO:0007669"/>
    <property type="project" value="InterPro"/>
</dbReference>
<dbReference type="InterPro" id="IPR001507">
    <property type="entry name" value="ZP_dom"/>
</dbReference>
<evidence type="ECO:0000256" key="7">
    <source>
        <dbReference type="ARBA" id="ARBA00023136"/>
    </source>
</evidence>
<feature type="transmembrane region" description="Helical" evidence="10">
    <location>
        <begin position="250"/>
        <end position="278"/>
    </location>
</feature>
<feature type="repeat" description="Solcar" evidence="8">
    <location>
        <begin position="490"/>
        <end position="578"/>
    </location>
</feature>
<evidence type="ECO:0000256" key="3">
    <source>
        <dbReference type="ARBA" id="ARBA00022448"/>
    </source>
</evidence>
<keyword evidence="4 8" id="KW-0812">Transmembrane</keyword>
<comment type="similarity">
    <text evidence="2 9">Belongs to the mitochondrial carrier (TC 2.A.29) family.</text>
</comment>
<dbReference type="GO" id="GO:1990544">
    <property type="term" value="P:mitochondrial ATP transmembrane transport"/>
    <property type="evidence" value="ECO:0007669"/>
    <property type="project" value="InterPro"/>
</dbReference>
<protein>
    <recommendedName>
        <fullName evidence="11">ZP domain-containing protein</fullName>
    </recommendedName>
</protein>
<evidence type="ECO:0000256" key="8">
    <source>
        <dbReference type="PROSITE-ProRule" id="PRU00282"/>
    </source>
</evidence>
<keyword evidence="6 10" id="KW-1133">Transmembrane helix</keyword>
<evidence type="ECO:0000256" key="4">
    <source>
        <dbReference type="ARBA" id="ARBA00022692"/>
    </source>
</evidence>
<dbReference type="FunFam" id="1.50.40.10:FF:000198">
    <property type="entry name" value="Protein CBG17210"/>
    <property type="match status" value="1"/>
</dbReference>
<evidence type="ECO:0000256" key="5">
    <source>
        <dbReference type="ARBA" id="ARBA00022737"/>
    </source>
</evidence>
<dbReference type="Pfam" id="PF25057">
    <property type="entry name" value="CUT_N"/>
    <property type="match status" value="1"/>
</dbReference>
<dbReference type="SUPFAM" id="SSF103506">
    <property type="entry name" value="Mitochondrial carrier"/>
    <property type="match status" value="1"/>
</dbReference>
<accession>A0AAE9F8S8</accession>
<evidence type="ECO:0000259" key="11">
    <source>
        <dbReference type="PROSITE" id="PS51034"/>
    </source>
</evidence>
<dbReference type="AlphaFoldDB" id="A0AAE9F8S8"/>
<proteinExistence type="inferred from homology"/>
<evidence type="ECO:0000256" key="9">
    <source>
        <dbReference type="RuleBase" id="RU000488"/>
    </source>
</evidence>
<dbReference type="GO" id="GO:0005743">
    <property type="term" value="C:mitochondrial inner membrane"/>
    <property type="evidence" value="ECO:0007669"/>
    <property type="project" value="InterPro"/>
</dbReference>
<dbReference type="GO" id="GO:0140021">
    <property type="term" value="P:mitochondrial ADP transmembrane transport"/>
    <property type="evidence" value="ECO:0007669"/>
    <property type="project" value="InterPro"/>
</dbReference>
<evidence type="ECO:0000256" key="1">
    <source>
        <dbReference type="ARBA" id="ARBA00004141"/>
    </source>
</evidence>
<feature type="repeat" description="Solcar" evidence="8">
    <location>
        <begin position="394"/>
        <end position="483"/>
    </location>
</feature>
<dbReference type="InterPro" id="IPR056953">
    <property type="entry name" value="CUT_N"/>
</dbReference>
<comment type="subcellular location">
    <subcellularLocation>
        <location evidence="1">Membrane</location>
        <topology evidence="1">Multi-pass membrane protein</topology>
    </subcellularLocation>
</comment>
<dbReference type="InterPro" id="IPR023395">
    <property type="entry name" value="MCP_dom_sf"/>
</dbReference>
<organism evidence="12 13">
    <name type="scientific">Caenorhabditis briggsae</name>
    <dbReference type="NCBI Taxonomy" id="6238"/>
    <lineage>
        <taxon>Eukaryota</taxon>
        <taxon>Metazoa</taxon>
        <taxon>Ecdysozoa</taxon>
        <taxon>Nematoda</taxon>
        <taxon>Chromadorea</taxon>
        <taxon>Rhabditida</taxon>
        <taxon>Rhabditina</taxon>
        <taxon>Rhabditomorpha</taxon>
        <taxon>Rhabditoidea</taxon>
        <taxon>Rhabditidae</taxon>
        <taxon>Peloderinae</taxon>
        <taxon>Caenorhabditis</taxon>
    </lineage>
</organism>